<dbReference type="GeneID" id="80541007"/>
<dbReference type="Proteomes" id="UP001161608">
    <property type="component" value="Segment"/>
</dbReference>
<dbReference type="KEGG" id="vg:80541007"/>
<evidence type="ECO:0000313" key="1">
    <source>
        <dbReference type="EMBL" id="DAF42323.1"/>
    </source>
</evidence>
<name>A0A8D9UIT8_9RHAB</name>
<organism evidence="1 2">
    <name type="scientific">Glehnia littoralis virus 1</name>
    <dbReference type="NCBI Taxonomy" id="2793728"/>
    <lineage>
        <taxon>Viruses</taxon>
        <taxon>Riboviria</taxon>
        <taxon>Orthornavirae</taxon>
        <taxon>Negarnaviricota</taxon>
        <taxon>Haploviricotina</taxon>
        <taxon>Monjiviricetes</taxon>
        <taxon>Mononegavirales</taxon>
        <taxon>Rhabdoviridae</taxon>
        <taxon>Betarhabdovirinae</taxon>
        <taxon>Alphacytorhabdovirus</taxon>
        <taxon>Alphacytorhabdovirus glehniae</taxon>
        <taxon>Cytorhabdovirus glehniae</taxon>
    </lineage>
</organism>
<proteinExistence type="predicted"/>
<protein>
    <submittedName>
        <fullName evidence="1">P3</fullName>
    </submittedName>
</protein>
<dbReference type="EMBL" id="BK014304">
    <property type="protein sequence ID" value="DAF42323.1"/>
    <property type="molecule type" value="Viral_cRNA"/>
</dbReference>
<evidence type="ECO:0000313" key="2">
    <source>
        <dbReference type="Proteomes" id="UP001161608"/>
    </source>
</evidence>
<sequence length="201" mass="22600">MENSFSFKICTELTTATEGGSIALTKRLNFWQMLKTQWAENIRIRRILFIYEPRAGELGRGQVTASIIDNRIDEDIDNNVIRTITFDARQKVHLTWEHEVQLHVGDLRTSGAEPIVLRTSVSGCNMKGGYSIGQIRINIEIATYNKMLPMIKPKPSVAKLSPIPTRAISRCSSFAVRTLENEKKPASLGTSRSARYALCDD</sequence>
<reference evidence="1" key="1">
    <citation type="journal article" date="2021" name="J. Anim. Genet.">
        <title>Illuminating the plant rhabdovirus landscape through metatranscriptomics data.</title>
        <authorList>
            <person name="Bejerman N."/>
            <person name="Dietzgen R.G."/>
            <person name="Debat H."/>
        </authorList>
    </citation>
    <scope>NUCLEOTIDE SEQUENCE</scope>
</reference>
<reference evidence="1" key="2">
    <citation type="journal article" date="2021" name="Viruses">
        <title>Illuminating the Plant Rhabdovirus Landscape through Metatranscriptomics Data.</title>
        <authorList>
            <person name="Bejerman N."/>
            <person name="Dietzgen R.G."/>
            <person name="Debat H."/>
        </authorList>
    </citation>
    <scope>NUCLEOTIDE SEQUENCE</scope>
</reference>
<accession>A0A8D9UIT8</accession>
<keyword evidence="2" id="KW-1185">Reference proteome</keyword>
<dbReference type="RefSeq" id="YP_010802283.1">
    <property type="nucleotide sequence ID" value="NC_076977.1"/>
</dbReference>